<dbReference type="EMBL" id="CAJVQA010017256">
    <property type="protein sequence ID" value="CAG8747805.1"/>
    <property type="molecule type" value="Genomic_DNA"/>
</dbReference>
<evidence type="ECO:0000313" key="2">
    <source>
        <dbReference type="Proteomes" id="UP000789759"/>
    </source>
</evidence>
<organism evidence="1 2">
    <name type="scientific">Cetraspora pellucida</name>
    <dbReference type="NCBI Taxonomy" id="1433469"/>
    <lineage>
        <taxon>Eukaryota</taxon>
        <taxon>Fungi</taxon>
        <taxon>Fungi incertae sedis</taxon>
        <taxon>Mucoromycota</taxon>
        <taxon>Glomeromycotina</taxon>
        <taxon>Glomeromycetes</taxon>
        <taxon>Diversisporales</taxon>
        <taxon>Gigasporaceae</taxon>
        <taxon>Cetraspora</taxon>
    </lineage>
</organism>
<dbReference type="OrthoDB" id="8954815at2759"/>
<sequence>MAISFLVPGPSVPVRQHTSEIAKQPNSSSRRLQPVSADMKMGALCSMYIRNCLANQGLLEKAIRLYKATYDKGFTKTVSLNIKKCQIEASRAYNTIAGYRLVISEVYDWMNNTPIGSHPIIVKVMRGVYNKNLPLPTDDEIVNLVPAFDKVQFFGNNNAIDILSLLRKVSFLLSITIASRTSNLIRINASFMVLTAHEAMFSIRSLKKHKISLAHGSNKLALKKIYVRHYSELPEISPLDTSSKLPAPDTVARWIKDMLYEASPDLKAKDARSLAAFYGQSSGTDLSTIL</sequence>
<reference evidence="1" key="1">
    <citation type="submission" date="2021-06" db="EMBL/GenBank/DDBJ databases">
        <authorList>
            <person name="Kallberg Y."/>
            <person name="Tangrot J."/>
            <person name="Rosling A."/>
        </authorList>
    </citation>
    <scope>NUCLEOTIDE SEQUENCE</scope>
    <source>
        <strain evidence="1">FL966</strain>
    </source>
</reference>
<gene>
    <name evidence="1" type="ORF">CPELLU_LOCUS14508</name>
</gene>
<dbReference type="Proteomes" id="UP000789759">
    <property type="component" value="Unassembled WGS sequence"/>
</dbReference>
<proteinExistence type="predicted"/>
<dbReference type="AlphaFoldDB" id="A0A9N9IV13"/>
<feature type="non-terminal residue" evidence="1">
    <location>
        <position position="1"/>
    </location>
</feature>
<accession>A0A9N9IV13</accession>
<name>A0A9N9IV13_9GLOM</name>
<protein>
    <submittedName>
        <fullName evidence="1">1274_t:CDS:1</fullName>
    </submittedName>
</protein>
<comment type="caution">
    <text evidence="1">The sequence shown here is derived from an EMBL/GenBank/DDBJ whole genome shotgun (WGS) entry which is preliminary data.</text>
</comment>
<keyword evidence="2" id="KW-1185">Reference proteome</keyword>
<evidence type="ECO:0000313" key="1">
    <source>
        <dbReference type="EMBL" id="CAG8747805.1"/>
    </source>
</evidence>